<accession>A0ABV3GLD8</accession>
<gene>
    <name evidence="6" type="ORF">AB0I59_27960</name>
</gene>
<keyword evidence="7" id="KW-1185">Reference proteome</keyword>
<dbReference type="InterPro" id="IPR036271">
    <property type="entry name" value="Tet_transcr_reg_TetR-rel_C_sf"/>
</dbReference>
<name>A0ABV3GLD8_MICGL</name>
<keyword evidence="1" id="KW-0805">Transcription regulation</keyword>
<dbReference type="InterPro" id="IPR009057">
    <property type="entry name" value="Homeodomain-like_sf"/>
</dbReference>
<keyword evidence="3" id="KW-0804">Transcription</keyword>
<dbReference type="EMBL" id="JBFALK010000016">
    <property type="protein sequence ID" value="MEV0972454.1"/>
    <property type="molecule type" value="Genomic_DNA"/>
</dbReference>
<dbReference type="PRINTS" id="PR00455">
    <property type="entry name" value="HTHTETR"/>
</dbReference>
<evidence type="ECO:0000256" key="2">
    <source>
        <dbReference type="ARBA" id="ARBA00023125"/>
    </source>
</evidence>
<dbReference type="SUPFAM" id="SSF46689">
    <property type="entry name" value="Homeodomain-like"/>
    <property type="match status" value="1"/>
</dbReference>
<evidence type="ECO:0000259" key="5">
    <source>
        <dbReference type="PROSITE" id="PS50977"/>
    </source>
</evidence>
<protein>
    <submittedName>
        <fullName evidence="6">TetR/AcrR family transcriptional regulator</fullName>
    </submittedName>
</protein>
<feature type="domain" description="HTH tetR-type" evidence="5">
    <location>
        <begin position="53"/>
        <end position="113"/>
    </location>
</feature>
<dbReference type="PROSITE" id="PS50977">
    <property type="entry name" value="HTH_TETR_2"/>
    <property type="match status" value="1"/>
</dbReference>
<comment type="caution">
    <text evidence="6">The sequence shown here is derived from an EMBL/GenBank/DDBJ whole genome shotgun (WGS) entry which is preliminary data.</text>
</comment>
<dbReference type="InterPro" id="IPR001647">
    <property type="entry name" value="HTH_TetR"/>
</dbReference>
<feature type="DNA-binding region" description="H-T-H motif" evidence="4">
    <location>
        <begin position="76"/>
        <end position="95"/>
    </location>
</feature>
<dbReference type="PANTHER" id="PTHR30055">
    <property type="entry name" value="HTH-TYPE TRANSCRIPTIONAL REGULATOR RUTR"/>
    <property type="match status" value="1"/>
</dbReference>
<proteinExistence type="predicted"/>
<evidence type="ECO:0000256" key="4">
    <source>
        <dbReference type="PROSITE-ProRule" id="PRU00335"/>
    </source>
</evidence>
<dbReference type="Proteomes" id="UP001551675">
    <property type="component" value="Unassembled WGS sequence"/>
</dbReference>
<evidence type="ECO:0000256" key="3">
    <source>
        <dbReference type="ARBA" id="ARBA00023163"/>
    </source>
</evidence>
<dbReference type="RefSeq" id="WP_358137581.1">
    <property type="nucleotide sequence ID" value="NZ_JBFALK010000016.1"/>
</dbReference>
<dbReference type="InterPro" id="IPR050109">
    <property type="entry name" value="HTH-type_TetR-like_transc_reg"/>
</dbReference>
<dbReference type="Pfam" id="PF00440">
    <property type="entry name" value="TetR_N"/>
    <property type="match status" value="1"/>
</dbReference>
<evidence type="ECO:0000256" key="1">
    <source>
        <dbReference type="ARBA" id="ARBA00023015"/>
    </source>
</evidence>
<dbReference type="Gene3D" id="1.10.357.10">
    <property type="entry name" value="Tetracycline Repressor, domain 2"/>
    <property type="match status" value="1"/>
</dbReference>
<keyword evidence="2 4" id="KW-0238">DNA-binding</keyword>
<reference evidence="6 7" key="1">
    <citation type="submission" date="2024-06" db="EMBL/GenBank/DDBJ databases">
        <title>The Natural Products Discovery Center: Release of the First 8490 Sequenced Strains for Exploring Actinobacteria Biosynthetic Diversity.</title>
        <authorList>
            <person name="Kalkreuter E."/>
            <person name="Kautsar S.A."/>
            <person name="Yang D."/>
            <person name="Bader C.D."/>
            <person name="Teijaro C.N."/>
            <person name="Fluegel L."/>
            <person name="Davis C.M."/>
            <person name="Simpson J.R."/>
            <person name="Lauterbach L."/>
            <person name="Steele A.D."/>
            <person name="Gui C."/>
            <person name="Meng S."/>
            <person name="Li G."/>
            <person name="Viehrig K."/>
            <person name="Ye F."/>
            <person name="Su P."/>
            <person name="Kiefer A.F."/>
            <person name="Nichols A."/>
            <person name="Cepeda A.J."/>
            <person name="Yan W."/>
            <person name="Fan B."/>
            <person name="Jiang Y."/>
            <person name="Adhikari A."/>
            <person name="Zheng C.-J."/>
            <person name="Schuster L."/>
            <person name="Cowan T.M."/>
            <person name="Smanski M.J."/>
            <person name="Chevrette M.G."/>
            <person name="De Carvalho L.P.S."/>
            <person name="Shen B."/>
        </authorList>
    </citation>
    <scope>NUCLEOTIDE SEQUENCE [LARGE SCALE GENOMIC DNA]</scope>
    <source>
        <strain evidence="6 7">NPDC050100</strain>
    </source>
</reference>
<dbReference type="SUPFAM" id="SSF48498">
    <property type="entry name" value="Tetracyclin repressor-like, C-terminal domain"/>
    <property type="match status" value="1"/>
</dbReference>
<evidence type="ECO:0000313" key="6">
    <source>
        <dbReference type="EMBL" id="MEV0972454.1"/>
    </source>
</evidence>
<evidence type="ECO:0000313" key="7">
    <source>
        <dbReference type="Proteomes" id="UP001551675"/>
    </source>
</evidence>
<organism evidence="6 7">
    <name type="scientific">Microtetraspora glauca</name>
    <dbReference type="NCBI Taxonomy" id="1996"/>
    <lineage>
        <taxon>Bacteria</taxon>
        <taxon>Bacillati</taxon>
        <taxon>Actinomycetota</taxon>
        <taxon>Actinomycetes</taxon>
        <taxon>Streptosporangiales</taxon>
        <taxon>Streptosporangiaceae</taxon>
        <taxon>Microtetraspora</taxon>
    </lineage>
</organism>
<sequence>MSSITYWVCKVPYDLTWRQVSDQRVFRTISEVSARSSCSKLAGMATLRAAQKEMTRKLLLDAGLDLFVSKGYATTTVDDIASAAGTTRVTFYAHFPSKVDLMKALVSERLNAALDRVPSAEHGSTERELVAVVEDGSQERIRAWLASTSERWDVIRPYTTAAFEAAAVDPAIRTLLDEWLNEAIGDIKDGLDRADRFPAGTRHFRSVIAITELDYVARHWTPGTWGVGRDEMLDVLTESWIGSIGRH</sequence>
<dbReference type="PANTHER" id="PTHR30055:SF238">
    <property type="entry name" value="MYCOFACTOCIN BIOSYNTHESIS TRANSCRIPTIONAL REGULATOR MFTR-RELATED"/>
    <property type="match status" value="1"/>
</dbReference>